<keyword evidence="3" id="KW-1185">Reference proteome</keyword>
<sequence>MSTMPATHGHNEACCNIPPVVSKGYTPKGSYEELGGYKTYVTGPSDATKGILAIYDIFGYFEQTLQGADILATSDEKTKYKVFIPDWFKGEPVPIEWYPPDNEDKQKKLGAFFQKHSPPSVAAKVPDYLNALKQKYPSIKSWAIIGYCWGGKVVALTIADPAKNPFSAAAQIHPAMVDPKDAEGVSIPMALLASKEEPTDKVAEFEKNLKGPRHVETFSDQIHGWMAARSNLADERVRQEYTRGYKTLLEFFGKNWK</sequence>
<reference evidence="2 3" key="1">
    <citation type="journal article" date="2024" name="Commun. Biol.">
        <title>Comparative genomic analysis of thermophilic fungi reveals convergent evolutionary adaptations and gene losses.</title>
        <authorList>
            <person name="Steindorff A.S."/>
            <person name="Aguilar-Pontes M.V."/>
            <person name="Robinson A.J."/>
            <person name="Andreopoulos B."/>
            <person name="LaButti K."/>
            <person name="Kuo A."/>
            <person name="Mondo S."/>
            <person name="Riley R."/>
            <person name="Otillar R."/>
            <person name="Haridas S."/>
            <person name="Lipzen A."/>
            <person name="Grimwood J."/>
            <person name="Schmutz J."/>
            <person name="Clum A."/>
            <person name="Reid I.D."/>
            <person name="Moisan M.C."/>
            <person name="Butler G."/>
            <person name="Nguyen T.T.M."/>
            <person name="Dewar K."/>
            <person name="Conant G."/>
            <person name="Drula E."/>
            <person name="Henrissat B."/>
            <person name="Hansel C."/>
            <person name="Singer S."/>
            <person name="Hutchinson M.I."/>
            <person name="de Vries R.P."/>
            <person name="Natvig D.O."/>
            <person name="Powell A.J."/>
            <person name="Tsang A."/>
            <person name="Grigoriev I.V."/>
        </authorList>
    </citation>
    <scope>NUCLEOTIDE SEQUENCE [LARGE SCALE GENOMIC DNA]</scope>
    <source>
        <strain evidence="2 3">ATCC 24622</strain>
    </source>
</reference>
<dbReference type="PANTHER" id="PTHR47668">
    <property type="entry name" value="DIENELACTONE HYDROLASE FAMILY PROTEIN (AFU_ORTHOLOGUE AFUA_6G01940)"/>
    <property type="match status" value="1"/>
</dbReference>
<accession>A0ABR3W4U3</accession>
<dbReference type="SUPFAM" id="SSF53474">
    <property type="entry name" value="alpha/beta-Hydrolases"/>
    <property type="match status" value="1"/>
</dbReference>
<gene>
    <name evidence="2" type="ORF">VTK73DRAFT_9080</name>
</gene>
<proteinExistence type="predicted"/>
<dbReference type="PANTHER" id="PTHR47668:SF1">
    <property type="entry name" value="DIENELACTONE HYDROLASE DOMAIN-CONTAINING PROTEIN-RELATED"/>
    <property type="match status" value="1"/>
</dbReference>
<dbReference type="Proteomes" id="UP001586593">
    <property type="component" value="Unassembled WGS sequence"/>
</dbReference>
<dbReference type="InterPro" id="IPR002925">
    <property type="entry name" value="Dienelactn_hydro"/>
</dbReference>
<evidence type="ECO:0000259" key="1">
    <source>
        <dbReference type="Pfam" id="PF01738"/>
    </source>
</evidence>
<dbReference type="Pfam" id="PF01738">
    <property type="entry name" value="DLH"/>
    <property type="match status" value="1"/>
</dbReference>
<comment type="caution">
    <text evidence="2">The sequence shown here is derived from an EMBL/GenBank/DDBJ whole genome shotgun (WGS) entry which is preliminary data.</text>
</comment>
<evidence type="ECO:0000313" key="2">
    <source>
        <dbReference type="EMBL" id="KAL1853135.1"/>
    </source>
</evidence>
<protein>
    <recommendedName>
        <fullName evidence="1">Dienelactone hydrolase domain-containing protein</fullName>
    </recommendedName>
</protein>
<evidence type="ECO:0000313" key="3">
    <source>
        <dbReference type="Proteomes" id="UP001586593"/>
    </source>
</evidence>
<dbReference type="InterPro" id="IPR029058">
    <property type="entry name" value="AB_hydrolase_fold"/>
</dbReference>
<dbReference type="EMBL" id="JAZHXJ010000717">
    <property type="protein sequence ID" value="KAL1853135.1"/>
    <property type="molecule type" value="Genomic_DNA"/>
</dbReference>
<dbReference type="Gene3D" id="3.40.50.1820">
    <property type="entry name" value="alpha/beta hydrolase"/>
    <property type="match status" value="1"/>
</dbReference>
<name>A0ABR3W4U3_9PEZI</name>
<feature type="domain" description="Dienelactone hydrolase" evidence="1">
    <location>
        <begin position="38"/>
        <end position="253"/>
    </location>
</feature>
<organism evidence="2 3">
    <name type="scientific">Phialemonium thermophilum</name>
    <dbReference type="NCBI Taxonomy" id="223376"/>
    <lineage>
        <taxon>Eukaryota</taxon>
        <taxon>Fungi</taxon>
        <taxon>Dikarya</taxon>
        <taxon>Ascomycota</taxon>
        <taxon>Pezizomycotina</taxon>
        <taxon>Sordariomycetes</taxon>
        <taxon>Sordariomycetidae</taxon>
        <taxon>Cephalothecales</taxon>
        <taxon>Cephalothecaceae</taxon>
        <taxon>Phialemonium</taxon>
    </lineage>
</organism>